<evidence type="ECO:0000256" key="9">
    <source>
        <dbReference type="ARBA" id="ARBA00023004"/>
    </source>
</evidence>
<comment type="cofactor">
    <cofactor evidence="1">
        <name>heme</name>
        <dbReference type="ChEBI" id="CHEBI:30413"/>
    </cofactor>
</comment>
<dbReference type="PROSITE" id="PS00086">
    <property type="entry name" value="CYTOCHROME_P450"/>
    <property type="match status" value="1"/>
</dbReference>
<dbReference type="GO" id="GO:0004497">
    <property type="term" value="F:monooxygenase activity"/>
    <property type="evidence" value="ECO:0007669"/>
    <property type="project" value="UniProtKB-KW"/>
</dbReference>
<evidence type="ECO:0000256" key="5">
    <source>
        <dbReference type="ARBA" id="ARBA00022692"/>
    </source>
</evidence>
<dbReference type="GO" id="GO:0010268">
    <property type="term" value="P:brassinosteroid homeostasis"/>
    <property type="evidence" value="ECO:0007669"/>
    <property type="project" value="TreeGrafter"/>
</dbReference>
<dbReference type="GO" id="GO:0020037">
    <property type="term" value="F:heme binding"/>
    <property type="evidence" value="ECO:0007669"/>
    <property type="project" value="InterPro"/>
</dbReference>
<dbReference type="SUPFAM" id="SSF48264">
    <property type="entry name" value="Cytochrome P450"/>
    <property type="match status" value="2"/>
</dbReference>
<dbReference type="InterPro" id="IPR017972">
    <property type="entry name" value="Cyt_P450_CS"/>
</dbReference>
<comment type="caution">
    <text evidence="13">The sequence shown here is derived from an EMBL/GenBank/DDBJ whole genome shotgun (WGS) entry which is preliminary data.</text>
</comment>
<dbReference type="PANTHER" id="PTHR24286:SF236">
    <property type="entry name" value="P450, PUTATIVE-RELATED"/>
    <property type="match status" value="1"/>
</dbReference>
<dbReference type="InterPro" id="IPR001128">
    <property type="entry name" value="Cyt_P450"/>
</dbReference>
<dbReference type="PANTHER" id="PTHR24286">
    <property type="entry name" value="CYTOCHROME P450 26"/>
    <property type="match status" value="1"/>
</dbReference>
<evidence type="ECO:0000256" key="1">
    <source>
        <dbReference type="ARBA" id="ARBA00001971"/>
    </source>
</evidence>
<dbReference type="Gene3D" id="1.10.630.10">
    <property type="entry name" value="Cytochrome P450"/>
    <property type="match status" value="2"/>
</dbReference>
<keyword evidence="4" id="KW-0349">Heme</keyword>
<keyword evidence="9" id="KW-0408">Iron</keyword>
<evidence type="ECO:0000256" key="7">
    <source>
        <dbReference type="ARBA" id="ARBA00022989"/>
    </source>
</evidence>
<comment type="similarity">
    <text evidence="3">Belongs to the cytochrome P450 family.</text>
</comment>
<dbReference type="GO" id="GO:0016705">
    <property type="term" value="F:oxidoreductase activity, acting on paired donors, with incorporation or reduction of molecular oxygen"/>
    <property type="evidence" value="ECO:0007669"/>
    <property type="project" value="InterPro"/>
</dbReference>
<dbReference type="PRINTS" id="PR00463">
    <property type="entry name" value="EP450I"/>
</dbReference>
<dbReference type="GO" id="GO:0016020">
    <property type="term" value="C:membrane"/>
    <property type="evidence" value="ECO:0007669"/>
    <property type="project" value="UniProtKB-SubCell"/>
</dbReference>
<dbReference type="EMBL" id="JAQIZT010000007">
    <property type="protein sequence ID" value="KAJ6991065.1"/>
    <property type="molecule type" value="Genomic_DNA"/>
</dbReference>
<dbReference type="GO" id="GO:0016132">
    <property type="term" value="P:brassinosteroid biosynthetic process"/>
    <property type="evidence" value="ECO:0007669"/>
    <property type="project" value="TreeGrafter"/>
</dbReference>
<evidence type="ECO:0000256" key="8">
    <source>
        <dbReference type="ARBA" id="ARBA00023002"/>
    </source>
</evidence>
<dbReference type="Proteomes" id="UP001164929">
    <property type="component" value="Chromosome 7"/>
</dbReference>
<dbReference type="FunFam" id="1.10.630.10:FF:000020">
    <property type="entry name" value="Cytochrome P450 family protein"/>
    <property type="match status" value="1"/>
</dbReference>
<dbReference type="GO" id="GO:0016125">
    <property type="term" value="P:sterol metabolic process"/>
    <property type="evidence" value="ECO:0007669"/>
    <property type="project" value="TreeGrafter"/>
</dbReference>
<keyword evidence="11 12" id="KW-0472">Membrane</keyword>
<dbReference type="CDD" id="cd11043">
    <property type="entry name" value="CYP90-like"/>
    <property type="match status" value="1"/>
</dbReference>
<sequence>MKSNSLMFALLSVVVSLAILCITHWIYKWRNPKCNGKLPPGSMGFPLLGETIQFFAPYRANHISPFITKKMERYGSIFKTHVVGHRLIISTDAGFNSFIFQQEGKLFQCCYPKSFNEIAGRENMVSAEGFLHKYLRNLVMNLVGNESMKQKHIPKVEKMVCEHLQSWCGQASIELREAVAKMEFSFGAKILLSYSESKSSKNLKQAYGDFQHGLISFPLNIPGTAFWKCLQGRKKAVEIIKSILEERRAAPRKRQEKDFLDLVIEEIKKNGSLMTEAIALDLLFILVFAAFETTSIALTLAVKNVCEHPKVLEELTKEHEAILRNRKNNESGITWQEYKSMTFTHTASKYCPRNFQEGYTIPAGWIVMVCPPAVHMNPKQYDDPFTFNPWRWQGQELNAGSQKFMGFGGGSRLCAGAEFSKLQMAIFLHHLVTKYRWRVIKGGDIIRIPAVIFPNGFHIQILEKNIQKDATTTGSRETWRNPKCNGKLPPGSMGFPLLGETIQFFAPYRANNISPFITKKMERRAEEIIKSILEERRAAPRKRQEKDFLDLVIEEIKKNGSLMTEAIALDLLFILVFAAFETTSIALTLAVKNVCEHPKVLEELTKEHEAILRNRKNNESGITWQEYKSMTFTHTVIHETVRLANIVPGIFRKVLKDVDIKGYTIPAGWIVMVCPPAVHMNPKQYDDPFTFNPWRWQDRENLWVSEAVQDFVLEPNFLSCKWPFFFTIWSQNTGGE</sequence>
<gene>
    <name evidence="13" type="ORF">NC653_019319</name>
</gene>
<evidence type="ECO:0000256" key="6">
    <source>
        <dbReference type="ARBA" id="ARBA00022723"/>
    </source>
</evidence>
<comment type="subcellular location">
    <subcellularLocation>
        <location evidence="2">Membrane</location>
        <topology evidence="2">Single-pass membrane protein</topology>
    </subcellularLocation>
</comment>
<keyword evidence="6" id="KW-0479">Metal-binding</keyword>
<dbReference type="InterPro" id="IPR002401">
    <property type="entry name" value="Cyt_P450_E_grp-I"/>
</dbReference>
<dbReference type="InterPro" id="IPR036396">
    <property type="entry name" value="Cyt_P450_sf"/>
</dbReference>
<keyword evidence="8" id="KW-0560">Oxidoreductase</keyword>
<evidence type="ECO:0000313" key="14">
    <source>
        <dbReference type="Proteomes" id="UP001164929"/>
    </source>
</evidence>
<keyword evidence="7 12" id="KW-1133">Transmembrane helix</keyword>
<evidence type="ECO:0000256" key="2">
    <source>
        <dbReference type="ARBA" id="ARBA00004167"/>
    </source>
</evidence>
<proteinExistence type="inferred from homology"/>
<dbReference type="GO" id="GO:0005506">
    <property type="term" value="F:iron ion binding"/>
    <property type="evidence" value="ECO:0007669"/>
    <property type="project" value="InterPro"/>
</dbReference>
<reference evidence="13" key="1">
    <citation type="journal article" date="2023" name="Mol. Ecol. Resour.">
        <title>Chromosome-level genome assembly of a triploid poplar Populus alba 'Berolinensis'.</title>
        <authorList>
            <person name="Chen S."/>
            <person name="Yu Y."/>
            <person name="Wang X."/>
            <person name="Wang S."/>
            <person name="Zhang T."/>
            <person name="Zhou Y."/>
            <person name="He R."/>
            <person name="Meng N."/>
            <person name="Wang Y."/>
            <person name="Liu W."/>
            <person name="Liu Z."/>
            <person name="Liu J."/>
            <person name="Guo Q."/>
            <person name="Huang H."/>
            <person name="Sederoff R.R."/>
            <person name="Wang G."/>
            <person name="Qu G."/>
            <person name="Chen S."/>
        </authorList>
    </citation>
    <scope>NUCLEOTIDE SEQUENCE</scope>
    <source>
        <strain evidence="13">SC-2020</strain>
    </source>
</reference>
<keyword evidence="5 12" id="KW-0812">Transmembrane</keyword>
<dbReference type="AlphaFoldDB" id="A0AAD6VX20"/>
<organism evidence="13 14">
    <name type="scientific">Populus alba x Populus x berolinensis</name>
    <dbReference type="NCBI Taxonomy" id="444605"/>
    <lineage>
        <taxon>Eukaryota</taxon>
        <taxon>Viridiplantae</taxon>
        <taxon>Streptophyta</taxon>
        <taxon>Embryophyta</taxon>
        <taxon>Tracheophyta</taxon>
        <taxon>Spermatophyta</taxon>
        <taxon>Magnoliopsida</taxon>
        <taxon>eudicotyledons</taxon>
        <taxon>Gunneridae</taxon>
        <taxon>Pentapetalae</taxon>
        <taxon>rosids</taxon>
        <taxon>fabids</taxon>
        <taxon>Malpighiales</taxon>
        <taxon>Salicaceae</taxon>
        <taxon>Saliceae</taxon>
        <taxon>Populus</taxon>
    </lineage>
</organism>
<evidence type="ECO:0000256" key="4">
    <source>
        <dbReference type="ARBA" id="ARBA00022617"/>
    </source>
</evidence>
<keyword evidence="14" id="KW-1185">Reference proteome</keyword>
<dbReference type="Pfam" id="PF00067">
    <property type="entry name" value="p450"/>
    <property type="match status" value="2"/>
</dbReference>
<evidence type="ECO:0000256" key="12">
    <source>
        <dbReference type="SAM" id="Phobius"/>
    </source>
</evidence>
<keyword evidence="10" id="KW-0503">Monooxygenase</keyword>
<protein>
    <submittedName>
        <fullName evidence="13">Cytochrome P450 87A3-like</fullName>
    </submittedName>
</protein>
<accession>A0AAD6VX20</accession>
<evidence type="ECO:0000256" key="3">
    <source>
        <dbReference type="ARBA" id="ARBA00010617"/>
    </source>
</evidence>
<evidence type="ECO:0000313" key="13">
    <source>
        <dbReference type="EMBL" id="KAJ6991065.1"/>
    </source>
</evidence>
<feature type="transmembrane region" description="Helical" evidence="12">
    <location>
        <begin position="6"/>
        <end position="27"/>
    </location>
</feature>
<name>A0AAD6VX20_9ROSI</name>
<evidence type="ECO:0000256" key="10">
    <source>
        <dbReference type="ARBA" id="ARBA00023033"/>
    </source>
</evidence>
<evidence type="ECO:0000256" key="11">
    <source>
        <dbReference type="ARBA" id="ARBA00023136"/>
    </source>
</evidence>